<proteinExistence type="predicted"/>
<dbReference type="InterPro" id="IPR039869">
    <property type="entry name" value="UBTD1/2"/>
</dbReference>
<feature type="region of interest" description="Disordered" evidence="1">
    <location>
        <begin position="67"/>
        <end position="121"/>
    </location>
</feature>
<dbReference type="PANTHER" id="PTHR13609">
    <property type="entry name" value="UBIQUITIN DOMAIN CONTAINING 1 PROTEIN-RELATED"/>
    <property type="match status" value="1"/>
</dbReference>
<gene>
    <name evidence="4" type="ORF">DL89DRAFT_294031</name>
</gene>
<evidence type="ECO:0000256" key="1">
    <source>
        <dbReference type="SAM" id="MobiDB-lite"/>
    </source>
</evidence>
<evidence type="ECO:0000313" key="5">
    <source>
        <dbReference type="Proteomes" id="UP000193922"/>
    </source>
</evidence>
<comment type="caution">
    <text evidence="4">The sequence shown here is derived from an EMBL/GenBank/DDBJ whole genome shotgun (WGS) entry which is preliminary data.</text>
</comment>
<protein>
    <recommendedName>
        <fullName evidence="3">DC-UbP/UBTD2 N-terminal domain-containing protein</fullName>
    </recommendedName>
</protein>
<feature type="chain" id="PRO_5013231525" description="DC-UbP/UBTD2 N-terminal domain-containing protein" evidence="2">
    <location>
        <begin position="24"/>
        <end position="525"/>
    </location>
</feature>
<feature type="compositionally biased region" description="Gly residues" evidence="1">
    <location>
        <begin position="109"/>
        <end position="121"/>
    </location>
</feature>
<name>A0A1Y1W5N0_9FUNG</name>
<dbReference type="GeneID" id="63807107"/>
<dbReference type="AlphaFoldDB" id="A0A1Y1W5N0"/>
<keyword evidence="5" id="KW-1185">Reference proteome</keyword>
<dbReference type="OrthoDB" id="1640476at2759"/>
<sequence length="525" mass="56139">MRISFISFSAVVLTTLLSSGALAQEPDDLQVAPTGLDATDMASADFSLDADISSSEEFPDDIAIDNGGIDEVDDNQEDVIDDNNVDNNDTETPADDAVENGGDVDQGDFNGGVDNGNNSGGGFGNTGGIDLGGINLGGINIGGGGNSDNDFGNGNNGSNSNNNGGNANDNGNALRIHFNRYGSPPTYILWCDSPWQQHNSTQPYTLYQPYPLGACYEDSNYNAHAAPALINARIMTGKSQMENSRVIFYLGYGASKHTANVIAIIEVPDIPLVMREGEAVTVSNGNMVERQELDAFGWGATGVKNMQGLQSLTQPRGRRRHTVDFGRSPWTSETAMTESELQQQREAFWDTAPAYEGRREVWQALQLACETEDAEMAAVVLESAGVTVPTGRVLDGVYDELGARYVVPRYCLSRPQNIVSADSTGAGVCMAKESDLVSVSSAGEASLVAHVTEVTVRLAIGRDVVVKLAQDTTLAAVERVLKEEHHVPTHTRVRFFYLGRVLDPASVPLRDLKLGSSGVIQAMYS</sequence>
<keyword evidence="2" id="KW-0732">Signal</keyword>
<accession>A0A1Y1W5N0</accession>
<dbReference type="RefSeq" id="XP_040742631.1">
    <property type="nucleotide sequence ID" value="XM_040890459.1"/>
</dbReference>
<evidence type="ECO:0000259" key="3">
    <source>
        <dbReference type="Pfam" id="PF16455"/>
    </source>
</evidence>
<evidence type="ECO:0000313" key="4">
    <source>
        <dbReference type="EMBL" id="ORX68849.1"/>
    </source>
</evidence>
<dbReference type="Gene3D" id="1.20.225.20">
    <property type="entry name" value="Ub domain-containing protein, DC-UbP/UBTD2, N-terminal domain"/>
    <property type="match status" value="1"/>
</dbReference>
<evidence type="ECO:0000256" key="2">
    <source>
        <dbReference type="SAM" id="SignalP"/>
    </source>
</evidence>
<dbReference type="InterPro" id="IPR032752">
    <property type="entry name" value="DC-UbP/UBTD2_N"/>
</dbReference>
<dbReference type="Pfam" id="PF16455">
    <property type="entry name" value="UBD"/>
    <property type="match status" value="1"/>
</dbReference>
<dbReference type="EMBL" id="MCFD01000009">
    <property type="protein sequence ID" value="ORX68849.1"/>
    <property type="molecule type" value="Genomic_DNA"/>
</dbReference>
<feature type="domain" description="DC-UbP/UBTD2 N-terminal" evidence="3">
    <location>
        <begin position="328"/>
        <end position="420"/>
    </location>
</feature>
<dbReference type="STRING" id="61395.A0A1Y1W5N0"/>
<feature type="compositionally biased region" description="Acidic residues" evidence="1">
    <location>
        <begin position="67"/>
        <end position="98"/>
    </location>
</feature>
<dbReference type="Proteomes" id="UP000193922">
    <property type="component" value="Unassembled WGS sequence"/>
</dbReference>
<reference evidence="4 5" key="1">
    <citation type="submission" date="2016-07" db="EMBL/GenBank/DDBJ databases">
        <title>Pervasive Adenine N6-methylation of Active Genes in Fungi.</title>
        <authorList>
            <consortium name="DOE Joint Genome Institute"/>
            <person name="Mondo S.J."/>
            <person name="Dannebaum R.O."/>
            <person name="Kuo R.C."/>
            <person name="Labutti K."/>
            <person name="Haridas S."/>
            <person name="Kuo A."/>
            <person name="Salamov A."/>
            <person name="Ahrendt S.R."/>
            <person name="Lipzen A."/>
            <person name="Sullivan W."/>
            <person name="Andreopoulos W.B."/>
            <person name="Clum A."/>
            <person name="Lindquist E."/>
            <person name="Daum C."/>
            <person name="Ramamoorthy G.K."/>
            <person name="Gryganskyi A."/>
            <person name="Culley D."/>
            <person name="Magnuson J.K."/>
            <person name="James T.Y."/>
            <person name="O'Malley M.A."/>
            <person name="Stajich J.E."/>
            <person name="Spatafora J.W."/>
            <person name="Visel A."/>
            <person name="Grigoriev I.V."/>
        </authorList>
    </citation>
    <scope>NUCLEOTIDE SEQUENCE [LARGE SCALE GENOMIC DNA]</scope>
    <source>
        <strain evidence="4 5">ATCC 12442</strain>
    </source>
</reference>
<feature type="signal peptide" evidence="2">
    <location>
        <begin position="1"/>
        <end position="23"/>
    </location>
</feature>
<dbReference type="InterPro" id="IPR038169">
    <property type="entry name" value="DC-UbP/UBTD2_N_sf"/>
</dbReference>
<organism evidence="4 5">
    <name type="scientific">Linderina pennispora</name>
    <dbReference type="NCBI Taxonomy" id="61395"/>
    <lineage>
        <taxon>Eukaryota</taxon>
        <taxon>Fungi</taxon>
        <taxon>Fungi incertae sedis</taxon>
        <taxon>Zoopagomycota</taxon>
        <taxon>Kickxellomycotina</taxon>
        <taxon>Kickxellomycetes</taxon>
        <taxon>Kickxellales</taxon>
        <taxon>Kickxellaceae</taxon>
        <taxon>Linderina</taxon>
    </lineage>
</organism>